<keyword evidence="3 5" id="KW-1133">Transmembrane helix</keyword>
<organism evidence="6 7">
    <name type="scientific">Nannocystis bainbridge</name>
    <dbReference type="NCBI Taxonomy" id="2995303"/>
    <lineage>
        <taxon>Bacteria</taxon>
        <taxon>Pseudomonadati</taxon>
        <taxon>Myxococcota</taxon>
        <taxon>Polyangia</taxon>
        <taxon>Nannocystales</taxon>
        <taxon>Nannocystaceae</taxon>
        <taxon>Nannocystis</taxon>
    </lineage>
</organism>
<dbReference type="HAMAP" id="MF_01361">
    <property type="entry name" value="UPF0391"/>
    <property type="match status" value="1"/>
</dbReference>
<keyword evidence="4 5" id="KW-0472">Membrane</keyword>
<comment type="caution">
    <text evidence="6">The sequence shown here is derived from an EMBL/GenBank/DDBJ whole genome shotgun (WGS) entry which is preliminary data.</text>
</comment>
<evidence type="ECO:0000256" key="1">
    <source>
        <dbReference type="ARBA" id="ARBA00022475"/>
    </source>
</evidence>
<protein>
    <submittedName>
        <fullName evidence="6">DUF1328 domain-containing protein</fullName>
    </submittedName>
</protein>
<evidence type="ECO:0000256" key="3">
    <source>
        <dbReference type="ARBA" id="ARBA00022989"/>
    </source>
</evidence>
<evidence type="ECO:0000256" key="5">
    <source>
        <dbReference type="SAM" id="Phobius"/>
    </source>
</evidence>
<reference evidence="6 7" key="1">
    <citation type="submission" date="2022-11" db="EMBL/GenBank/DDBJ databases">
        <title>Minimal conservation of predation-associated metabolite biosynthetic gene clusters underscores biosynthetic potential of Myxococcota including descriptions for ten novel species: Archangium lansinium sp. nov., Myxococcus landrumus sp. nov., Nannocystis bai.</title>
        <authorList>
            <person name="Ahearne A."/>
            <person name="Stevens C."/>
            <person name="Dowd S."/>
        </authorList>
    </citation>
    <scope>NUCLEOTIDE SEQUENCE [LARGE SCALE GENOMIC DNA]</scope>
    <source>
        <strain evidence="6 7">BB15-2</strain>
    </source>
</reference>
<evidence type="ECO:0000313" key="7">
    <source>
        <dbReference type="Proteomes" id="UP001221686"/>
    </source>
</evidence>
<name>A0ABT5DUE7_9BACT</name>
<dbReference type="EMBL" id="JAQNDL010000001">
    <property type="protein sequence ID" value="MDC0716026.1"/>
    <property type="molecule type" value="Genomic_DNA"/>
</dbReference>
<keyword evidence="2 5" id="KW-0812">Transmembrane</keyword>
<dbReference type="InterPro" id="IPR009760">
    <property type="entry name" value="DUF1328"/>
</dbReference>
<dbReference type="Proteomes" id="UP001221686">
    <property type="component" value="Unassembled WGS sequence"/>
</dbReference>
<sequence>MFLIIAVIAAVFGFSGRSSATSEGAQALFFIFLGVFSLMLLAALIGGDQLRR</sequence>
<keyword evidence="7" id="KW-1185">Reference proteome</keyword>
<evidence type="ECO:0000256" key="4">
    <source>
        <dbReference type="ARBA" id="ARBA00023136"/>
    </source>
</evidence>
<feature type="transmembrane region" description="Helical" evidence="5">
    <location>
        <begin position="29"/>
        <end position="47"/>
    </location>
</feature>
<dbReference type="Pfam" id="PF07043">
    <property type="entry name" value="DUF1328"/>
    <property type="match status" value="1"/>
</dbReference>
<keyword evidence="1" id="KW-1003">Cell membrane</keyword>
<dbReference type="PIRSF" id="PIRSF036466">
    <property type="entry name" value="UCP036466"/>
    <property type="match status" value="1"/>
</dbReference>
<evidence type="ECO:0000313" key="6">
    <source>
        <dbReference type="EMBL" id="MDC0716026.1"/>
    </source>
</evidence>
<proteinExistence type="inferred from homology"/>
<gene>
    <name evidence="6" type="ORF">POL25_03910</name>
</gene>
<evidence type="ECO:0000256" key="2">
    <source>
        <dbReference type="ARBA" id="ARBA00022692"/>
    </source>
</evidence>
<accession>A0ABT5DUE7</accession>
<dbReference type="RefSeq" id="WP_272084471.1">
    <property type="nucleotide sequence ID" value="NZ_JAQNDL010000001.1"/>
</dbReference>